<dbReference type="Gene3D" id="3.30.70.3400">
    <property type="match status" value="1"/>
</dbReference>
<evidence type="ECO:0000256" key="7">
    <source>
        <dbReference type="ARBA" id="ARBA00023010"/>
    </source>
</evidence>
<feature type="transmembrane region" description="Helical" evidence="9">
    <location>
        <begin position="249"/>
        <end position="270"/>
    </location>
</feature>
<feature type="transmembrane region" description="Helical" evidence="9">
    <location>
        <begin position="303"/>
        <end position="324"/>
    </location>
</feature>
<dbReference type="PANTHER" id="PTHR30081:SF1">
    <property type="entry name" value="PROTEIN TRANSLOCASE SUBUNIT SECD"/>
    <property type="match status" value="1"/>
</dbReference>
<evidence type="ECO:0000259" key="12">
    <source>
        <dbReference type="Pfam" id="PF22599"/>
    </source>
</evidence>
<dbReference type="Pfam" id="PF21760">
    <property type="entry name" value="SecD_1st"/>
    <property type="match status" value="1"/>
</dbReference>
<dbReference type="Gene3D" id="1.20.1640.10">
    <property type="entry name" value="Multidrug efflux transporter AcrB transmembrane domain"/>
    <property type="match status" value="1"/>
</dbReference>
<name>A0ABV4DWU7_9CLOT</name>
<dbReference type="InterPro" id="IPR005791">
    <property type="entry name" value="SecD"/>
</dbReference>
<comment type="caution">
    <text evidence="13">The sequence shown here is derived from an EMBL/GenBank/DDBJ whole genome shotgun (WGS) entry which is preliminary data.</text>
</comment>
<dbReference type="Pfam" id="PF02355">
    <property type="entry name" value="SecD_SecF_C"/>
    <property type="match status" value="1"/>
</dbReference>
<comment type="subcellular location">
    <subcellularLocation>
        <location evidence="1 9">Cell membrane</location>
        <topology evidence="1 9">Multi-pass membrane protein</topology>
    </subcellularLocation>
</comment>
<evidence type="ECO:0000256" key="2">
    <source>
        <dbReference type="ARBA" id="ARBA00022448"/>
    </source>
</evidence>
<reference evidence="13 14" key="1">
    <citation type="submission" date="2024-08" db="EMBL/GenBank/DDBJ databases">
        <title>Clostridium lapicellarii sp. nov., and Clostridium renhuaiense sp. nov., two species isolated from the mud in a fermentation cellar used for producing sauce-flavour Chinese liquors.</title>
        <authorList>
            <person name="Yang F."/>
            <person name="Wang H."/>
            <person name="Chen L.Q."/>
            <person name="Zhou N."/>
            <person name="Lu J.J."/>
            <person name="Pu X.X."/>
            <person name="Wan B."/>
            <person name="Wang L."/>
            <person name="Liu S.J."/>
        </authorList>
    </citation>
    <scope>NUCLEOTIDE SEQUENCE [LARGE SCALE GENOMIC DNA]</scope>
    <source>
        <strain evidence="13 14">MT-113</strain>
    </source>
</reference>
<comment type="function">
    <text evidence="9">Part of the Sec protein translocase complex. Interacts with the SecYEG preprotein conducting channel. SecDF uses the proton motive force (PMF) to complete protein translocation after the ATP-dependent function of SecA.</text>
</comment>
<feature type="domain" description="Protein translocase subunit SecDF P1" evidence="11">
    <location>
        <begin position="73"/>
        <end position="130"/>
    </location>
</feature>
<dbReference type="InterPro" id="IPR048634">
    <property type="entry name" value="SecD_SecF_C"/>
</dbReference>
<evidence type="ECO:0000256" key="3">
    <source>
        <dbReference type="ARBA" id="ARBA00022475"/>
    </source>
</evidence>
<comment type="subunit">
    <text evidence="9">Forms a complex with SecF. Part of the essential Sec protein translocation apparatus which comprises SecA, SecYEG and auxiliary proteins SecDF. Other proteins may also be involved.</text>
</comment>
<evidence type="ECO:0000313" key="14">
    <source>
        <dbReference type="Proteomes" id="UP001565220"/>
    </source>
</evidence>
<feature type="transmembrane region" description="Helical" evidence="9">
    <location>
        <begin position="12"/>
        <end position="33"/>
    </location>
</feature>
<dbReference type="Pfam" id="PF22599">
    <property type="entry name" value="SecDF_P1_head"/>
    <property type="match status" value="1"/>
</dbReference>
<evidence type="ECO:0000313" key="13">
    <source>
        <dbReference type="EMBL" id="MEY8763523.1"/>
    </source>
</evidence>
<feature type="transmembrane region" description="Helical" evidence="9">
    <location>
        <begin position="345"/>
        <end position="370"/>
    </location>
</feature>
<dbReference type="InterPro" id="IPR054384">
    <property type="entry name" value="SecDF_P1_head"/>
</dbReference>
<gene>
    <name evidence="9 13" type="primary">secD</name>
    <name evidence="13" type="ORF">AB8S09_07710</name>
</gene>
<dbReference type="Proteomes" id="UP001565220">
    <property type="component" value="Unassembled WGS sequence"/>
</dbReference>
<feature type="transmembrane region" description="Helical" evidence="9">
    <location>
        <begin position="277"/>
        <end position="297"/>
    </location>
</feature>
<dbReference type="Gene3D" id="3.30.1360.200">
    <property type="match status" value="1"/>
</dbReference>
<feature type="transmembrane region" description="Helical" evidence="9">
    <location>
        <begin position="376"/>
        <end position="396"/>
    </location>
</feature>
<dbReference type="HAMAP" id="MF_01463_B">
    <property type="entry name" value="SecD_B"/>
    <property type="match status" value="1"/>
</dbReference>
<keyword evidence="14" id="KW-1185">Reference proteome</keyword>
<evidence type="ECO:0000259" key="11">
    <source>
        <dbReference type="Pfam" id="PF21760"/>
    </source>
</evidence>
<keyword evidence="3 9" id="KW-1003">Cell membrane</keyword>
<keyword evidence="7 9" id="KW-0811">Translocation</keyword>
<dbReference type="InterPro" id="IPR022813">
    <property type="entry name" value="SecD/SecF_arch_bac"/>
</dbReference>
<dbReference type="InterPro" id="IPR048631">
    <property type="entry name" value="SecD_1st"/>
</dbReference>
<organism evidence="13 14">
    <name type="scientific">Clostridium lapidicellarium</name>
    <dbReference type="NCBI Taxonomy" id="3240931"/>
    <lineage>
        <taxon>Bacteria</taxon>
        <taxon>Bacillati</taxon>
        <taxon>Bacillota</taxon>
        <taxon>Clostridia</taxon>
        <taxon>Eubacteriales</taxon>
        <taxon>Clostridiaceae</taxon>
        <taxon>Clostridium</taxon>
    </lineage>
</organism>
<comment type="similarity">
    <text evidence="9">Belongs to the SecD/SecF family. SecD subfamily.</text>
</comment>
<dbReference type="PANTHER" id="PTHR30081">
    <property type="entry name" value="PROTEIN-EXPORT MEMBRANE PROTEIN SEC"/>
    <property type="match status" value="1"/>
</dbReference>
<keyword evidence="2 9" id="KW-0813">Transport</keyword>
<feature type="domain" description="SecDF P1 head subdomain" evidence="12">
    <location>
        <begin position="131"/>
        <end position="231"/>
    </location>
</feature>
<evidence type="ECO:0000256" key="1">
    <source>
        <dbReference type="ARBA" id="ARBA00004651"/>
    </source>
</evidence>
<protein>
    <recommendedName>
        <fullName evidence="9">Protein translocase subunit SecD</fullName>
    </recommendedName>
</protein>
<evidence type="ECO:0000256" key="4">
    <source>
        <dbReference type="ARBA" id="ARBA00022692"/>
    </source>
</evidence>
<evidence type="ECO:0000256" key="6">
    <source>
        <dbReference type="ARBA" id="ARBA00022989"/>
    </source>
</evidence>
<evidence type="ECO:0000259" key="10">
    <source>
        <dbReference type="Pfam" id="PF02355"/>
    </source>
</evidence>
<accession>A0ABV4DWU7</accession>
<evidence type="ECO:0000256" key="5">
    <source>
        <dbReference type="ARBA" id="ARBA00022927"/>
    </source>
</evidence>
<dbReference type="RefSeq" id="WP_369868852.1">
    <property type="nucleotide sequence ID" value="NZ_JBGFFE010000008.1"/>
</dbReference>
<keyword evidence="6 9" id="KW-1133">Transmembrane helix</keyword>
<feature type="domain" description="Protein export membrane protein SecD/SecF C-terminal" evidence="10">
    <location>
        <begin position="234"/>
        <end position="403"/>
    </location>
</feature>
<evidence type="ECO:0000256" key="8">
    <source>
        <dbReference type="ARBA" id="ARBA00023136"/>
    </source>
</evidence>
<dbReference type="SUPFAM" id="SSF82866">
    <property type="entry name" value="Multidrug efflux transporter AcrB transmembrane domain"/>
    <property type="match status" value="1"/>
</dbReference>
<evidence type="ECO:0000256" key="9">
    <source>
        <dbReference type="HAMAP-Rule" id="MF_01463"/>
    </source>
</evidence>
<dbReference type="InterPro" id="IPR055344">
    <property type="entry name" value="SecD_SecF_C_bact"/>
</dbReference>
<keyword evidence="8 9" id="KW-0472">Membrane</keyword>
<keyword evidence="5 9" id="KW-0653">Protein transport</keyword>
<keyword evidence="4 9" id="KW-0812">Transmembrane</keyword>
<dbReference type="NCBIfam" id="TIGR01129">
    <property type="entry name" value="secD"/>
    <property type="match status" value="1"/>
</dbReference>
<dbReference type="EMBL" id="JBGFFE010000008">
    <property type="protein sequence ID" value="MEY8763523.1"/>
    <property type="molecule type" value="Genomic_DNA"/>
</dbReference>
<proteinExistence type="inferred from homology"/>
<sequence length="429" mass="46323">MRSKAKTKVKSTIVFFLCVILIGFLAYSGIYGITFGGYKLKPFSEVINRGLDLQGGVSVLEEIQGNNVDQKTMDRTVELLSMRVNKLGVSETVVAREGQKRIRIDIPGKFDAKEVIDGVAKTGELKFVGPDKKTILTGKDVKDATASVDSTNGNQAVINLELNQQGAKKFSNATQKFMGQTIAIYLDNEKLTEPRVDAHITDGRAIISGKNQTLKEAQRQANLIKSGALPVTVKPVQVKTIGASLGSNVLPLSLLAGKIGIGLVMLFMILYYRLPGLIADIALTLYVYLVLLAFATVNVTLTLAGIAAFLLTVGMAVDANILIFERTKEELKSGRTVKASVDAGFRRAMSSILDSNITSIICGFVLYNVGTGSVKGFALTLIIGVVLSMFTAVTVTRTLMKLVANMGWFNNKKTIGTFGVHDFRKGLVK</sequence>
<dbReference type="NCBIfam" id="TIGR00916">
    <property type="entry name" value="2A0604s01"/>
    <property type="match status" value="1"/>
</dbReference>